<keyword evidence="3" id="KW-1185">Reference proteome</keyword>
<dbReference type="EMBL" id="ONZF01000002">
    <property type="protein sequence ID" value="SPJ23593.1"/>
    <property type="molecule type" value="Genomic_DNA"/>
</dbReference>
<dbReference type="InterPro" id="IPR002545">
    <property type="entry name" value="CheW-lke_dom"/>
</dbReference>
<dbReference type="AlphaFoldDB" id="A0A2R8BTY3"/>
<dbReference type="GO" id="GO:0007165">
    <property type="term" value="P:signal transduction"/>
    <property type="evidence" value="ECO:0007669"/>
    <property type="project" value="InterPro"/>
</dbReference>
<proteinExistence type="predicted"/>
<dbReference type="SMART" id="SM00260">
    <property type="entry name" value="CheW"/>
    <property type="match status" value="1"/>
</dbReference>
<gene>
    <name evidence="2" type="primary">cheW</name>
    <name evidence="2" type="ORF">PAA8504_01406</name>
</gene>
<dbReference type="PANTHER" id="PTHR22617">
    <property type="entry name" value="CHEMOTAXIS SENSOR HISTIDINE KINASE-RELATED"/>
    <property type="match status" value="1"/>
</dbReference>
<dbReference type="SUPFAM" id="SSF50341">
    <property type="entry name" value="CheW-like"/>
    <property type="match status" value="1"/>
</dbReference>
<dbReference type="InterPro" id="IPR036061">
    <property type="entry name" value="CheW-like_dom_sf"/>
</dbReference>
<dbReference type="PANTHER" id="PTHR22617:SF23">
    <property type="entry name" value="CHEMOTAXIS PROTEIN CHEW"/>
    <property type="match status" value="1"/>
</dbReference>
<dbReference type="Gene3D" id="2.40.50.180">
    <property type="entry name" value="CheA-289, Domain 4"/>
    <property type="match status" value="1"/>
</dbReference>
<dbReference type="PROSITE" id="PS50851">
    <property type="entry name" value="CHEW"/>
    <property type="match status" value="1"/>
</dbReference>
<reference evidence="3" key="1">
    <citation type="submission" date="2018-03" db="EMBL/GenBank/DDBJ databases">
        <authorList>
            <person name="Rodrigo-Torres L."/>
            <person name="Arahal R. D."/>
            <person name="Lucena T."/>
        </authorList>
    </citation>
    <scope>NUCLEOTIDE SEQUENCE [LARGE SCALE GENOMIC DNA]</scope>
    <source>
        <strain evidence="3">CECT 8504</strain>
    </source>
</reference>
<sequence length="169" mass="18587">MFDENSLNTFDDSSGLEQSTTYLTLDLGGQILGIEVCYVREILDEQPITKIPNAPMDVLGVVDVRGSSVPIVDLQSRLGMAHGESRDEARIIVLELMSEGETYPIGMQADRVHDVEQIPAELIEPVPSRGFGDFDFGTLKGLYRKNSNLVVLVDLEQLFSSPATEMLLA</sequence>
<accession>A0A2R8BTY3</accession>
<protein>
    <submittedName>
        <fullName evidence="2">Chemotaxis protein CheW</fullName>
    </submittedName>
</protein>
<evidence type="ECO:0000259" key="1">
    <source>
        <dbReference type="PROSITE" id="PS50851"/>
    </source>
</evidence>
<organism evidence="2 3">
    <name type="scientific">Palleronia abyssalis</name>
    <dbReference type="NCBI Taxonomy" id="1501240"/>
    <lineage>
        <taxon>Bacteria</taxon>
        <taxon>Pseudomonadati</taxon>
        <taxon>Pseudomonadota</taxon>
        <taxon>Alphaproteobacteria</taxon>
        <taxon>Rhodobacterales</taxon>
        <taxon>Roseobacteraceae</taxon>
        <taxon>Palleronia</taxon>
    </lineage>
</organism>
<evidence type="ECO:0000313" key="2">
    <source>
        <dbReference type="EMBL" id="SPJ23593.1"/>
    </source>
</evidence>
<dbReference type="Pfam" id="PF01584">
    <property type="entry name" value="CheW"/>
    <property type="match status" value="1"/>
</dbReference>
<dbReference type="GO" id="GO:0006935">
    <property type="term" value="P:chemotaxis"/>
    <property type="evidence" value="ECO:0007669"/>
    <property type="project" value="InterPro"/>
</dbReference>
<feature type="domain" description="CheW-like" evidence="1">
    <location>
        <begin position="19"/>
        <end position="164"/>
    </location>
</feature>
<evidence type="ECO:0000313" key="3">
    <source>
        <dbReference type="Proteomes" id="UP000244912"/>
    </source>
</evidence>
<dbReference type="InterPro" id="IPR039315">
    <property type="entry name" value="CheW"/>
</dbReference>
<dbReference type="Gene3D" id="2.30.30.40">
    <property type="entry name" value="SH3 Domains"/>
    <property type="match status" value="1"/>
</dbReference>
<dbReference type="Proteomes" id="UP000244912">
    <property type="component" value="Unassembled WGS sequence"/>
</dbReference>
<dbReference type="GO" id="GO:0005829">
    <property type="term" value="C:cytosol"/>
    <property type="evidence" value="ECO:0007669"/>
    <property type="project" value="TreeGrafter"/>
</dbReference>
<dbReference type="OrthoDB" id="3291462at2"/>
<dbReference type="RefSeq" id="WP_108893409.1">
    <property type="nucleotide sequence ID" value="NZ_ONZF01000002.1"/>
</dbReference>
<name>A0A2R8BTY3_9RHOB</name>